<evidence type="ECO:0000313" key="4">
    <source>
        <dbReference type="Proteomes" id="UP001374579"/>
    </source>
</evidence>
<evidence type="ECO:0000256" key="2">
    <source>
        <dbReference type="SAM" id="SignalP"/>
    </source>
</evidence>
<name>A0AAN9BXG4_9CAEN</name>
<comment type="caution">
    <text evidence="3">The sequence shown here is derived from an EMBL/GenBank/DDBJ whole genome shotgun (WGS) entry which is preliminary data.</text>
</comment>
<evidence type="ECO:0000256" key="1">
    <source>
        <dbReference type="SAM" id="MobiDB-lite"/>
    </source>
</evidence>
<feature type="compositionally biased region" description="Basic and acidic residues" evidence="1">
    <location>
        <begin position="193"/>
        <end position="205"/>
    </location>
</feature>
<evidence type="ECO:0000313" key="3">
    <source>
        <dbReference type="EMBL" id="KAK7113070.1"/>
    </source>
</evidence>
<sequence length="216" mass="23155">MVQTLKLSSPVVWVLVLVLGLLSKVHGSPVDFQAESGEGFQVPSIHWRSNAEGRQAVWLRNAEVLSINICLLQDDEVTVDSVRFSRDGNEQEAVVSIDGQEVGSFNTTGTTNGGLQWNVFNNTETVFDTLPLTAGQHAIEVTLRNATDSWGIEIDQISVSFASNATLADVSCEELVTGSPEATTGLPTEDTTAEGKEEVEGKEGGEIVEPCSDESC</sequence>
<feature type="compositionally biased region" description="Polar residues" evidence="1">
    <location>
        <begin position="180"/>
        <end position="190"/>
    </location>
</feature>
<dbReference type="EMBL" id="JBAMIC010000002">
    <property type="protein sequence ID" value="KAK7113070.1"/>
    <property type="molecule type" value="Genomic_DNA"/>
</dbReference>
<reference evidence="3 4" key="1">
    <citation type="submission" date="2024-02" db="EMBL/GenBank/DDBJ databases">
        <title>Chromosome-scale genome assembly of the rough periwinkle Littorina saxatilis.</title>
        <authorList>
            <person name="De Jode A."/>
            <person name="Faria R."/>
            <person name="Formenti G."/>
            <person name="Sims Y."/>
            <person name="Smith T.P."/>
            <person name="Tracey A."/>
            <person name="Wood J.M.D."/>
            <person name="Zagrodzka Z.B."/>
            <person name="Johannesson K."/>
            <person name="Butlin R.K."/>
            <person name="Leder E.H."/>
        </authorList>
    </citation>
    <scope>NUCLEOTIDE SEQUENCE [LARGE SCALE GENOMIC DNA]</scope>
    <source>
        <strain evidence="3">Snail1</strain>
        <tissue evidence="3">Muscle</tissue>
    </source>
</reference>
<keyword evidence="2" id="KW-0732">Signal</keyword>
<dbReference type="Proteomes" id="UP001374579">
    <property type="component" value="Unassembled WGS sequence"/>
</dbReference>
<feature type="chain" id="PRO_5042828556" evidence="2">
    <location>
        <begin position="28"/>
        <end position="216"/>
    </location>
</feature>
<dbReference type="Gene3D" id="2.60.120.260">
    <property type="entry name" value="Galactose-binding domain-like"/>
    <property type="match status" value="1"/>
</dbReference>
<gene>
    <name evidence="3" type="ORF">V1264_012428</name>
</gene>
<dbReference type="SUPFAM" id="SSF49785">
    <property type="entry name" value="Galactose-binding domain-like"/>
    <property type="match status" value="1"/>
</dbReference>
<organism evidence="3 4">
    <name type="scientific">Littorina saxatilis</name>
    <dbReference type="NCBI Taxonomy" id="31220"/>
    <lineage>
        <taxon>Eukaryota</taxon>
        <taxon>Metazoa</taxon>
        <taxon>Spiralia</taxon>
        <taxon>Lophotrochozoa</taxon>
        <taxon>Mollusca</taxon>
        <taxon>Gastropoda</taxon>
        <taxon>Caenogastropoda</taxon>
        <taxon>Littorinimorpha</taxon>
        <taxon>Littorinoidea</taxon>
        <taxon>Littorinidae</taxon>
        <taxon>Littorina</taxon>
    </lineage>
</organism>
<feature type="region of interest" description="Disordered" evidence="1">
    <location>
        <begin position="176"/>
        <end position="216"/>
    </location>
</feature>
<dbReference type="InterPro" id="IPR008979">
    <property type="entry name" value="Galactose-bd-like_sf"/>
</dbReference>
<keyword evidence="4" id="KW-1185">Reference proteome</keyword>
<proteinExistence type="predicted"/>
<dbReference type="AlphaFoldDB" id="A0AAN9BXG4"/>
<protein>
    <submittedName>
        <fullName evidence="3">Uncharacterized protein</fullName>
    </submittedName>
</protein>
<accession>A0AAN9BXG4</accession>
<feature type="signal peptide" evidence="2">
    <location>
        <begin position="1"/>
        <end position="27"/>
    </location>
</feature>